<evidence type="ECO:0000256" key="5">
    <source>
        <dbReference type="ARBA" id="ARBA00022806"/>
    </source>
</evidence>
<keyword evidence="8" id="KW-0413">Isomerase</keyword>
<protein>
    <recommendedName>
        <fullName evidence="11">ATP-dependent DNA helicase RecQ</fullName>
        <ecNumber evidence="10">5.6.2.4</ecNumber>
    </recommendedName>
    <alternativeName>
        <fullName evidence="12">DNA 3'-5' helicase RecQ</fullName>
    </alternativeName>
</protein>
<evidence type="ECO:0000256" key="11">
    <source>
        <dbReference type="ARBA" id="ARBA00044535"/>
    </source>
</evidence>
<evidence type="ECO:0000256" key="4">
    <source>
        <dbReference type="ARBA" id="ARBA00022801"/>
    </source>
</evidence>
<dbReference type="PROSITE" id="PS51194">
    <property type="entry name" value="HELICASE_CTER"/>
    <property type="match status" value="1"/>
</dbReference>
<feature type="domain" description="Helicase C-terminal" evidence="15">
    <location>
        <begin position="537"/>
        <end position="683"/>
    </location>
</feature>
<comment type="similarity">
    <text evidence="1">Belongs to the helicase family. RecQ subfamily.</text>
</comment>
<keyword evidence="3" id="KW-0547">Nucleotide-binding</keyword>
<dbReference type="AlphaFoldDB" id="A0A6J4UGL7"/>
<dbReference type="PANTHER" id="PTHR13710:SF105">
    <property type="entry name" value="ATP-DEPENDENT DNA HELICASE Q1"/>
    <property type="match status" value="1"/>
</dbReference>
<evidence type="ECO:0000256" key="10">
    <source>
        <dbReference type="ARBA" id="ARBA00034808"/>
    </source>
</evidence>
<dbReference type="GO" id="GO:0043590">
    <property type="term" value="C:bacterial nucleoid"/>
    <property type="evidence" value="ECO:0007669"/>
    <property type="project" value="TreeGrafter"/>
</dbReference>
<dbReference type="InterPro" id="IPR002464">
    <property type="entry name" value="DNA/RNA_helicase_DEAH_CS"/>
</dbReference>
<gene>
    <name evidence="16" type="ORF">AVDCRST_MAG73-2760</name>
</gene>
<feature type="compositionally biased region" description="Low complexity" evidence="13">
    <location>
        <begin position="998"/>
        <end position="1010"/>
    </location>
</feature>
<dbReference type="InterPro" id="IPR018982">
    <property type="entry name" value="RQC_domain"/>
</dbReference>
<dbReference type="Pfam" id="PF00271">
    <property type="entry name" value="Helicase_C"/>
    <property type="match status" value="1"/>
</dbReference>
<keyword evidence="2" id="KW-0479">Metal-binding</keyword>
<name>A0A6J4UGL7_9BACT</name>
<evidence type="ECO:0000259" key="15">
    <source>
        <dbReference type="PROSITE" id="PS51194"/>
    </source>
</evidence>
<evidence type="ECO:0000256" key="13">
    <source>
        <dbReference type="SAM" id="MobiDB-lite"/>
    </source>
</evidence>
<dbReference type="GO" id="GO:0043138">
    <property type="term" value="F:3'-5' DNA helicase activity"/>
    <property type="evidence" value="ECO:0007669"/>
    <property type="project" value="UniProtKB-EC"/>
</dbReference>
<keyword evidence="5 16" id="KW-0347">Helicase</keyword>
<keyword evidence="4" id="KW-0378">Hydrolase</keyword>
<dbReference type="GO" id="GO:0030894">
    <property type="term" value="C:replisome"/>
    <property type="evidence" value="ECO:0007669"/>
    <property type="project" value="TreeGrafter"/>
</dbReference>
<evidence type="ECO:0000256" key="2">
    <source>
        <dbReference type="ARBA" id="ARBA00022723"/>
    </source>
</evidence>
<dbReference type="GO" id="GO:0003677">
    <property type="term" value="F:DNA binding"/>
    <property type="evidence" value="ECO:0007669"/>
    <property type="project" value="UniProtKB-KW"/>
</dbReference>
<evidence type="ECO:0000256" key="1">
    <source>
        <dbReference type="ARBA" id="ARBA00005446"/>
    </source>
</evidence>
<dbReference type="Pfam" id="PF09382">
    <property type="entry name" value="RQC"/>
    <property type="match status" value="1"/>
</dbReference>
<evidence type="ECO:0000259" key="14">
    <source>
        <dbReference type="PROSITE" id="PS51192"/>
    </source>
</evidence>
<evidence type="ECO:0000256" key="7">
    <source>
        <dbReference type="ARBA" id="ARBA00023125"/>
    </source>
</evidence>
<dbReference type="InterPro" id="IPR011990">
    <property type="entry name" value="TPR-like_helical_dom_sf"/>
</dbReference>
<dbReference type="InterPro" id="IPR032284">
    <property type="entry name" value="RecQ_Zn-bd"/>
</dbReference>
<dbReference type="Pfam" id="PF14559">
    <property type="entry name" value="TPR_19"/>
    <property type="match status" value="1"/>
</dbReference>
<dbReference type="SUPFAM" id="SSF52540">
    <property type="entry name" value="P-loop containing nucleoside triphosphate hydrolases"/>
    <property type="match status" value="1"/>
</dbReference>
<dbReference type="Pfam" id="PF00270">
    <property type="entry name" value="DEAD"/>
    <property type="match status" value="1"/>
</dbReference>
<dbReference type="GO" id="GO:0005524">
    <property type="term" value="F:ATP binding"/>
    <property type="evidence" value="ECO:0007669"/>
    <property type="project" value="UniProtKB-KW"/>
</dbReference>
<dbReference type="NCBIfam" id="TIGR00614">
    <property type="entry name" value="recQ_fam"/>
    <property type="match status" value="1"/>
</dbReference>
<comment type="catalytic activity">
    <reaction evidence="9">
        <text>Couples ATP hydrolysis with the unwinding of duplex DNA by translocating in the 3'-5' direction.</text>
        <dbReference type="EC" id="5.6.2.4"/>
    </reaction>
</comment>
<dbReference type="InterPro" id="IPR004589">
    <property type="entry name" value="DNA_helicase_ATP-dep_RecQ"/>
</dbReference>
<dbReference type="SMART" id="SM00490">
    <property type="entry name" value="HELICc"/>
    <property type="match status" value="1"/>
</dbReference>
<feature type="non-terminal residue" evidence="16">
    <location>
        <position position="1017"/>
    </location>
</feature>
<dbReference type="GO" id="GO:0006260">
    <property type="term" value="P:DNA replication"/>
    <property type="evidence" value="ECO:0007669"/>
    <property type="project" value="InterPro"/>
</dbReference>
<dbReference type="EC" id="5.6.2.4" evidence="10"/>
<dbReference type="CDD" id="cd17920">
    <property type="entry name" value="DEXHc_RecQ"/>
    <property type="match status" value="1"/>
</dbReference>
<dbReference type="InterPro" id="IPR036388">
    <property type="entry name" value="WH-like_DNA-bd_sf"/>
</dbReference>
<feature type="domain" description="Helicase ATP-binding" evidence="14">
    <location>
        <begin position="345"/>
        <end position="514"/>
    </location>
</feature>
<evidence type="ECO:0000256" key="9">
    <source>
        <dbReference type="ARBA" id="ARBA00034617"/>
    </source>
</evidence>
<organism evidence="16">
    <name type="scientific">uncultured Thermomicrobiales bacterium</name>
    <dbReference type="NCBI Taxonomy" id="1645740"/>
    <lineage>
        <taxon>Bacteria</taxon>
        <taxon>Pseudomonadati</taxon>
        <taxon>Thermomicrobiota</taxon>
        <taxon>Thermomicrobia</taxon>
        <taxon>Thermomicrobiales</taxon>
        <taxon>environmental samples</taxon>
    </lineage>
</organism>
<dbReference type="InterPro" id="IPR036390">
    <property type="entry name" value="WH_DNA-bd_sf"/>
</dbReference>
<dbReference type="PROSITE" id="PS51192">
    <property type="entry name" value="HELICASE_ATP_BIND_1"/>
    <property type="match status" value="1"/>
</dbReference>
<accession>A0A6J4UGL7</accession>
<dbReference type="Pfam" id="PF16124">
    <property type="entry name" value="RecQ_Zn_bind"/>
    <property type="match status" value="1"/>
</dbReference>
<evidence type="ECO:0000256" key="6">
    <source>
        <dbReference type="ARBA" id="ARBA00022840"/>
    </source>
</evidence>
<dbReference type="InterPro" id="IPR014001">
    <property type="entry name" value="Helicase_ATP-bd"/>
</dbReference>
<keyword evidence="7" id="KW-0238">DNA-binding</keyword>
<proteinExistence type="inferred from homology"/>
<dbReference type="SMART" id="SM00956">
    <property type="entry name" value="RQC"/>
    <property type="match status" value="1"/>
</dbReference>
<dbReference type="GO" id="GO:0016787">
    <property type="term" value="F:hydrolase activity"/>
    <property type="evidence" value="ECO:0007669"/>
    <property type="project" value="UniProtKB-KW"/>
</dbReference>
<dbReference type="EMBL" id="CADCWE010000185">
    <property type="protein sequence ID" value="CAA9549836.1"/>
    <property type="molecule type" value="Genomic_DNA"/>
</dbReference>
<dbReference type="Pfam" id="PF13432">
    <property type="entry name" value="TPR_16"/>
    <property type="match status" value="1"/>
</dbReference>
<dbReference type="CDD" id="cd18794">
    <property type="entry name" value="SF2_C_RecQ"/>
    <property type="match status" value="1"/>
</dbReference>
<dbReference type="GO" id="GO:0006310">
    <property type="term" value="P:DNA recombination"/>
    <property type="evidence" value="ECO:0007669"/>
    <property type="project" value="InterPro"/>
</dbReference>
<dbReference type="Gene3D" id="1.10.10.10">
    <property type="entry name" value="Winged helix-like DNA-binding domain superfamily/Winged helix DNA-binding domain"/>
    <property type="match status" value="1"/>
</dbReference>
<evidence type="ECO:0000313" key="16">
    <source>
        <dbReference type="EMBL" id="CAA9549836.1"/>
    </source>
</evidence>
<feature type="region of interest" description="Disordered" evidence="13">
    <location>
        <begin position="990"/>
        <end position="1017"/>
    </location>
</feature>
<dbReference type="GO" id="GO:0009378">
    <property type="term" value="F:four-way junction helicase activity"/>
    <property type="evidence" value="ECO:0007669"/>
    <property type="project" value="TreeGrafter"/>
</dbReference>
<dbReference type="GO" id="GO:0005737">
    <property type="term" value="C:cytoplasm"/>
    <property type="evidence" value="ECO:0007669"/>
    <property type="project" value="TreeGrafter"/>
</dbReference>
<dbReference type="SMART" id="SM00487">
    <property type="entry name" value="DEXDc"/>
    <property type="match status" value="1"/>
</dbReference>
<dbReference type="SUPFAM" id="SSF46785">
    <property type="entry name" value="Winged helix' DNA-binding domain"/>
    <property type="match status" value="1"/>
</dbReference>
<dbReference type="PANTHER" id="PTHR13710">
    <property type="entry name" value="DNA HELICASE RECQ FAMILY MEMBER"/>
    <property type="match status" value="1"/>
</dbReference>
<reference evidence="16" key="1">
    <citation type="submission" date="2020-02" db="EMBL/GenBank/DDBJ databases">
        <authorList>
            <person name="Meier V. D."/>
        </authorList>
    </citation>
    <scope>NUCLEOTIDE SEQUENCE</scope>
    <source>
        <strain evidence="16">AVDCRST_MAG73</strain>
    </source>
</reference>
<sequence length="1017" mass="107788">MSAAVSLPEPAFAPVPAAGADAASRPAPPDGPRPILVSPSRAMRLPAKLRWALVAQLRATGALDEAAALLDEIEADGGKTIASMEERARLAYQMGQPDEAVALLEARVDRSPSNTAWIALGRLLLGLGRVAEAGRIAADLEETGGITVAGFRAEVARASGDFASARDHHERLLAERPDNVTACLVLAGLALDAGDSGDAAARLDEILDLLGESGTAAQLTQAAGLARQLGRTGQATELRARARAIEALRTETLRAQIEDALGEAPLGEVRPAPGARRDDHRAVASFGDGPVAAVRPRRIVGAEPEPEMEPSPADPGDVPLPDEALAAVRDLFGHPGLRPGQAAVIANVLARRDTLATMPTGAGKSLTFQLPAMLLDGTTLVISPLIALMKDQVEGLPPAVRERTALVNSTLAPDELRRTLDRIADGEVKLVYAAPERLRQHAFLRALRSAGVALVVIDEAHCISLWGHDFRPDYLTIPKSLPELGEPPVLAITATATPAMAKQIGIGLGRELDRVRISLFRPNLFLEAHRVRNREEKVAKAVEICRAERGAGIIYVGSRKDADAIAGLLRDRGVGAIPYHAGLDPEVRARNQERFMAGQVRVVVATVAFGMGVDKADVRFIIHLNPPKSLESYAQESGRAGRDGQPARCVLLFAPTDQTNLNRLARRDELDLDTLRRVYAGIKQQAHGRWAVLDPGSLLPPSDEPNDDVDPRVALGILDQAGLLLRHPDAAVSRGVWYDGGNDDGDDTAEAPEGWSRLREWAGLDHGLGTATIRTAEACAALDLSPSDLDRLLHETPGVTSRDGGRAVCLELLPVGGDAATTLGAVLSRAREEARRRIAQVLAYAEGGAKCRHARLAAHLGEALPPCGTVCDVCTGTASEAPTRKRVEADPAAPAPRSRTTAADAMAVLRGVAAAPFPMGKTGLGKLLTGSVESRVRADRTPAFGSLKDLSRSKVEGLIDRLVEDGYLYRDLNHEYKLISLTEHGADATEEDLAGYESATPARSTATAARAADRDDP</sequence>
<evidence type="ECO:0000256" key="8">
    <source>
        <dbReference type="ARBA" id="ARBA00023235"/>
    </source>
</evidence>
<keyword evidence="6" id="KW-0067">ATP-binding</keyword>
<dbReference type="Gene3D" id="1.25.40.10">
    <property type="entry name" value="Tetratricopeptide repeat domain"/>
    <property type="match status" value="2"/>
</dbReference>
<dbReference type="InterPro" id="IPR001650">
    <property type="entry name" value="Helicase_C-like"/>
</dbReference>
<evidence type="ECO:0000256" key="12">
    <source>
        <dbReference type="ARBA" id="ARBA00044550"/>
    </source>
</evidence>
<evidence type="ECO:0000256" key="3">
    <source>
        <dbReference type="ARBA" id="ARBA00022741"/>
    </source>
</evidence>
<dbReference type="InterPro" id="IPR027417">
    <property type="entry name" value="P-loop_NTPase"/>
</dbReference>
<dbReference type="Gene3D" id="3.40.50.300">
    <property type="entry name" value="P-loop containing nucleotide triphosphate hydrolases"/>
    <property type="match status" value="2"/>
</dbReference>
<dbReference type="GO" id="GO:0006281">
    <property type="term" value="P:DNA repair"/>
    <property type="evidence" value="ECO:0007669"/>
    <property type="project" value="InterPro"/>
</dbReference>
<dbReference type="PROSITE" id="PS00690">
    <property type="entry name" value="DEAH_ATP_HELICASE"/>
    <property type="match status" value="1"/>
</dbReference>
<dbReference type="InterPro" id="IPR011545">
    <property type="entry name" value="DEAD/DEAH_box_helicase_dom"/>
</dbReference>
<dbReference type="SUPFAM" id="SSF48452">
    <property type="entry name" value="TPR-like"/>
    <property type="match status" value="1"/>
</dbReference>
<dbReference type="GO" id="GO:0046872">
    <property type="term" value="F:metal ion binding"/>
    <property type="evidence" value="ECO:0007669"/>
    <property type="project" value="UniProtKB-KW"/>
</dbReference>